<reference evidence="1 2" key="2">
    <citation type="submission" date="2017-10" db="EMBL/GenBank/DDBJ databases">
        <title>Genome analyses suggest a sexual origin of heterokaryosis in a supposedly ancient asexual fungus.</title>
        <authorList>
            <person name="Corradi N."/>
            <person name="Sedzielewska K."/>
            <person name="Noel J."/>
            <person name="Charron P."/>
            <person name="Farinelli L."/>
            <person name="Marton T."/>
            <person name="Kruger M."/>
            <person name="Pelin A."/>
            <person name="Brachmann A."/>
            <person name="Corradi N."/>
        </authorList>
    </citation>
    <scope>NUCLEOTIDE SEQUENCE [LARGE SCALE GENOMIC DNA]</scope>
    <source>
        <strain evidence="1 2">A1</strain>
    </source>
</reference>
<dbReference type="VEuPathDB" id="FungiDB:RhiirA1_422192"/>
<sequence>MFIKHEVKLHTLEIEISRAIYNKHAENILEIILQNPNFIHNVRNLKLSILSSINNTLIKNRISQLINLQKNLKKVSFSS</sequence>
<name>A0A2N0RKS0_9GLOM</name>
<dbReference type="AlphaFoldDB" id="A0A2N0RKS0"/>
<dbReference type="Proteomes" id="UP000232688">
    <property type="component" value="Unassembled WGS sequence"/>
</dbReference>
<gene>
    <name evidence="1" type="ORF">RhiirA1_422192</name>
</gene>
<feature type="non-terminal residue" evidence="1">
    <location>
        <position position="79"/>
    </location>
</feature>
<reference evidence="1 2" key="1">
    <citation type="submission" date="2017-10" db="EMBL/GenBank/DDBJ databases">
        <title>Extensive intraspecific genome diversity in a model arbuscular mycorrhizal fungus.</title>
        <authorList>
            <person name="Chen E.C.H."/>
            <person name="Morin E."/>
            <person name="Baudet D."/>
            <person name="Noel J."/>
            <person name="Ndikumana S."/>
            <person name="Charron P."/>
            <person name="St-Onge C."/>
            <person name="Giorgi J."/>
            <person name="Grigoriev I.V."/>
            <person name="Roux C."/>
            <person name="Martin F.M."/>
            <person name="Corradi N."/>
        </authorList>
    </citation>
    <scope>NUCLEOTIDE SEQUENCE [LARGE SCALE GENOMIC DNA]</scope>
    <source>
        <strain evidence="1 2">A1</strain>
    </source>
</reference>
<accession>A0A2N0RKS0</accession>
<comment type="caution">
    <text evidence="1">The sequence shown here is derived from an EMBL/GenBank/DDBJ whole genome shotgun (WGS) entry which is preliminary data.</text>
</comment>
<proteinExistence type="predicted"/>
<organism evidence="1 2">
    <name type="scientific">Rhizophagus irregularis</name>
    <dbReference type="NCBI Taxonomy" id="588596"/>
    <lineage>
        <taxon>Eukaryota</taxon>
        <taxon>Fungi</taxon>
        <taxon>Fungi incertae sedis</taxon>
        <taxon>Mucoromycota</taxon>
        <taxon>Glomeromycotina</taxon>
        <taxon>Glomeromycetes</taxon>
        <taxon>Glomerales</taxon>
        <taxon>Glomeraceae</taxon>
        <taxon>Rhizophagus</taxon>
    </lineage>
</organism>
<dbReference type="EMBL" id="LLXH01000690">
    <property type="protein sequence ID" value="PKC63901.1"/>
    <property type="molecule type" value="Genomic_DNA"/>
</dbReference>
<evidence type="ECO:0000313" key="2">
    <source>
        <dbReference type="Proteomes" id="UP000232688"/>
    </source>
</evidence>
<protein>
    <submittedName>
        <fullName evidence="1">Uncharacterized protein</fullName>
    </submittedName>
</protein>
<evidence type="ECO:0000313" key="1">
    <source>
        <dbReference type="EMBL" id="PKC63901.1"/>
    </source>
</evidence>